<protein>
    <recommendedName>
        <fullName evidence="3">THUMP domain-containing protein</fullName>
    </recommendedName>
</protein>
<dbReference type="PROSITE" id="PS51165">
    <property type="entry name" value="THUMP"/>
    <property type="match status" value="1"/>
</dbReference>
<evidence type="ECO:0000256" key="1">
    <source>
        <dbReference type="PROSITE-ProRule" id="PRU00529"/>
    </source>
</evidence>
<reference evidence="4 5" key="1">
    <citation type="submission" date="2014-06" db="EMBL/GenBank/DDBJ databases">
        <title>Evolutionary Origins and Diversification of the Mycorrhizal Mutualists.</title>
        <authorList>
            <consortium name="DOE Joint Genome Institute"/>
            <consortium name="Mycorrhizal Genomics Consortium"/>
            <person name="Kohler A."/>
            <person name="Kuo A."/>
            <person name="Nagy L.G."/>
            <person name="Floudas D."/>
            <person name="Copeland A."/>
            <person name="Barry K.W."/>
            <person name="Cichocki N."/>
            <person name="Veneault-Fourrey C."/>
            <person name="LaButti K."/>
            <person name="Lindquist E.A."/>
            <person name="Lipzen A."/>
            <person name="Lundell T."/>
            <person name="Morin E."/>
            <person name="Murat C."/>
            <person name="Riley R."/>
            <person name="Ohm R."/>
            <person name="Sun H."/>
            <person name="Tunlid A."/>
            <person name="Henrissat B."/>
            <person name="Grigoriev I.V."/>
            <person name="Hibbett D.S."/>
            <person name="Martin F."/>
        </authorList>
    </citation>
    <scope>NUCLEOTIDE SEQUENCE [LARGE SCALE GENOMIC DNA]</scope>
    <source>
        <strain evidence="4 5">FD-325 SS-3</strain>
    </source>
</reference>
<evidence type="ECO:0000313" key="5">
    <source>
        <dbReference type="Proteomes" id="UP000053263"/>
    </source>
</evidence>
<dbReference type="OrthoDB" id="367221at2759"/>
<evidence type="ECO:0000256" key="2">
    <source>
        <dbReference type="SAM" id="MobiDB-lite"/>
    </source>
</evidence>
<evidence type="ECO:0000259" key="3">
    <source>
        <dbReference type="PROSITE" id="PS51165"/>
    </source>
</evidence>
<accession>A0A0C9T792</accession>
<keyword evidence="1" id="KW-0694">RNA-binding</keyword>
<name>A0A0C9T792_PLICR</name>
<dbReference type="PANTHER" id="PTHR13452:SF10">
    <property type="entry name" value="THUMP DOMAIN-CONTAINING PROTEIN 1"/>
    <property type="match status" value="1"/>
</dbReference>
<dbReference type="Gene3D" id="3.30.2300.10">
    <property type="entry name" value="THUMP superfamily"/>
    <property type="match status" value="1"/>
</dbReference>
<feature type="domain" description="THUMP" evidence="3">
    <location>
        <begin position="129"/>
        <end position="235"/>
    </location>
</feature>
<dbReference type="InterPro" id="IPR004114">
    <property type="entry name" value="THUMP_dom"/>
</dbReference>
<dbReference type="SUPFAM" id="SSF143437">
    <property type="entry name" value="THUMP domain-like"/>
    <property type="match status" value="1"/>
</dbReference>
<dbReference type="HOGENOM" id="CLU_039352_2_3_1"/>
<feature type="region of interest" description="Disordered" evidence="2">
    <location>
        <begin position="1"/>
        <end position="22"/>
    </location>
</feature>
<dbReference type="AlphaFoldDB" id="A0A0C9T792"/>
<dbReference type="PANTHER" id="PTHR13452">
    <property type="entry name" value="THUMP DOMAIN CONTAINING PROTEIN 1-RELATED"/>
    <property type="match status" value="1"/>
</dbReference>
<dbReference type="EMBL" id="KN832568">
    <property type="protein sequence ID" value="KII85174.1"/>
    <property type="molecule type" value="Genomic_DNA"/>
</dbReference>
<evidence type="ECO:0000313" key="4">
    <source>
        <dbReference type="EMBL" id="KII85174.1"/>
    </source>
</evidence>
<sequence length="265" mass="29616">MPALPDNHAKRKKYRSDGAPTWTRKHIEGPGVWVTCVKGKEKQAVGELYDLFDSVAAELWPEDGVGSGSEEDDEDEDLETQIAKELSSLKRPRKEQRFIQCKTEIPCVLFISCKAPVDPVKLVRTHLEVVQSTGASRTKYTQRLVPVSATCAANIPEIVLLAKQTIASFFSEHPDEHFTYKIDMRMRSHAALSRATVLQEIAQCMPEGNTVQLEDPEACILVEIFKGACGMSMVRGYHRLLKFNVMELANAKHAEEQFGEAGTRV</sequence>
<organism evidence="4 5">
    <name type="scientific">Plicaturopsis crispa FD-325 SS-3</name>
    <dbReference type="NCBI Taxonomy" id="944288"/>
    <lineage>
        <taxon>Eukaryota</taxon>
        <taxon>Fungi</taxon>
        <taxon>Dikarya</taxon>
        <taxon>Basidiomycota</taxon>
        <taxon>Agaricomycotina</taxon>
        <taxon>Agaricomycetes</taxon>
        <taxon>Agaricomycetidae</taxon>
        <taxon>Amylocorticiales</taxon>
        <taxon>Amylocorticiaceae</taxon>
        <taxon>Plicatura</taxon>
        <taxon>Plicaturopsis crispa</taxon>
    </lineage>
</organism>
<dbReference type="CDD" id="cd11717">
    <property type="entry name" value="THUMP_THUMPD1_like"/>
    <property type="match status" value="1"/>
</dbReference>
<dbReference type="Proteomes" id="UP000053263">
    <property type="component" value="Unassembled WGS sequence"/>
</dbReference>
<dbReference type="Pfam" id="PF02926">
    <property type="entry name" value="THUMP"/>
    <property type="match status" value="1"/>
</dbReference>
<gene>
    <name evidence="4" type="ORF">PLICRDRAFT_57116</name>
</gene>
<dbReference type="GO" id="GO:0003723">
    <property type="term" value="F:RNA binding"/>
    <property type="evidence" value="ECO:0007669"/>
    <property type="project" value="UniProtKB-UniRule"/>
</dbReference>
<proteinExistence type="predicted"/>
<dbReference type="GO" id="GO:0006400">
    <property type="term" value="P:tRNA modification"/>
    <property type="evidence" value="ECO:0007669"/>
    <property type="project" value="InterPro"/>
</dbReference>
<dbReference type="InterPro" id="IPR040183">
    <property type="entry name" value="THUMPD1-like"/>
</dbReference>
<keyword evidence="5" id="KW-1185">Reference proteome</keyword>